<gene>
    <name evidence="3" type="ORF">C8035_v008039</name>
</gene>
<keyword evidence="4" id="KW-1185">Reference proteome</keyword>
<dbReference type="AlphaFoldDB" id="A0A4R8QME9"/>
<feature type="chain" id="PRO_5020949606" evidence="2">
    <location>
        <begin position="18"/>
        <end position="267"/>
    </location>
</feature>
<feature type="region of interest" description="Disordered" evidence="1">
    <location>
        <begin position="204"/>
        <end position="244"/>
    </location>
</feature>
<accession>A0A4R8QME9</accession>
<evidence type="ECO:0000313" key="3">
    <source>
        <dbReference type="EMBL" id="TDZ37574.1"/>
    </source>
</evidence>
<reference evidence="3 4" key="1">
    <citation type="submission" date="2018-11" db="EMBL/GenBank/DDBJ databases">
        <title>Genome sequence and assembly of Colletotrichum spinosum.</title>
        <authorList>
            <person name="Gan P."/>
            <person name="Shirasu K."/>
        </authorList>
    </citation>
    <scope>NUCLEOTIDE SEQUENCE [LARGE SCALE GENOMIC DNA]</scope>
    <source>
        <strain evidence="3 4">CBS 515.97</strain>
    </source>
</reference>
<dbReference type="Proteomes" id="UP000295083">
    <property type="component" value="Unassembled WGS sequence"/>
</dbReference>
<sequence>MKSSIISLAAAANLVSAAGLRPRQDPASEAAAGFTSAADALISAYIPAPEWEALTSAVGSAAGAAGVTQDAKDLIYSALKATEAPEWFAAAVPTAYSSQYAALESAIDSLRPTVTVTVPGGVPTVIAVTTTDENGNTITASVSTTVTPIPTTITTNLVPTPSVSVTVVTGTNSEGSSFTSTVIATDASEPASSADTTVTATTTETAAIETTTPTETTGNETGTETTGAEASGEPSSTEAPSESSAAGLSAHSFMAGVAALVAFVMTY</sequence>
<dbReference type="EMBL" id="QAPG01000022">
    <property type="protein sequence ID" value="TDZ37574.1"/>
    <property type="molecule type" value="Genomic_DNA"/>
</dbReference>
<feature type="signal peptide" evidence="2">
    <location>
        <begin position="1"/>
        <end position="17"/>
    </location>
</feature>
<organism evidence="3 4">
    <name type="scientific">Colletotrichum spinosum</name>
    <dbReference type="NCBI Taxonomy" id="1347390"/>
    <lineage>
        <taxon>Eukaryota</taxon>
        <taxon>Fungi</taxon>
        <taxon>Dikarya</taxon>
        <taxon>Ascomycota</taxon>
        <taxon>Pezizomycotina</taxon>
        <taxon>Sordariomycetes</taxon>
        <taxon>Hypocreomycetidae</taxon>
        <taxon>Glomerellales</taxon>
        <taxon>Glomerellaceae</taxon>
        <taxon>Colletotrichum</taxon>
        <taxon>Colletotrichum orbiculare species complex</taxon>
    </lineage>
</organism>
<protein>
    <submittedName>
        <fullName evidence="3">Uncharacterized protein</fullName>
    </submittedName>
</protein>
<evidence type="ECO:0000256" key="1">
    <source>
        <dbReference type="SAM" id="MobiDB-lite"/>
    </source>
</evidence>
<name>A0A4R8QME9_9PEZI</name>
<evidence type="ECO:0000256" key="2">
    <source>
        <dbReference type="SAM" id="SignalP"/>
    </source>
</evidence>
<evidence type="ECO:0000313" key="4">
    <source>
        <dbReference type="Proteomes" id="UP000295083"/>
    </source>
</evidence>
<comment type="caution">
    <text evidence="3">The sequence shown here is derived from an EMBL/GenBank/DDBJ whole genome shotgun (WGS) entry which is preliminary data.</text>
</comment>
<proteinExistence type="predicted"/>
<keyword evidence="2" id="KW-0732">Signal</keyword>